<evidence type="ECO:0000313" key="3">
    <source>
        <dbReference type="Proteomes" id="UP001168877"/>
    </source>
</evidence>
<reference evidence="2" key="1">
    <citation type="journal article" date="2022" name="Plant J.">
        <title>Strategies of tolerance reflected in two North American maple genomes.</title>
        <authorList>
            <person name="McEvoy S.L."/>
            <person name="Sezen U.U."/>
            <person name="Trouern-Trend A."/>
            <person name="McMahon S.M."/>
            <person name="Schaberg P.G."/>
            <person name="Yang J."/>
            <person name="Wegrzyn J.L."/>
            <person name="Swenson N.G."/>
        </authorList>
    </citation>
    <scope>NUCLEOTIDE SEQUENCE</scope>
    <source>
        <strain evidence="2">NS2018</strain>
    </source>
</reference>
<dbReference type="Proteomes" id="UP001168877">
    <property type="component" value="Unassembled WGS sequence"/>
</dbReference>
<dbReference type="AlphaFoldDB" id="A0AA39SPY2"/>
<gene>
    <name evidence="2" type="ORF">LWI29_037686</name>
</gene>
<dbReference type="EMBL" id="JAUESC010000003">
    <property type="protein sequence ID" value="KAK0602866.1"/>
    <property type="molecule type" value="Genomic_DNA"/>
</dbReference>
<feature type="compositionally biased region" description="Basic and acidic residues" evidence="1">
    <location>
        <begin position="149"/>
        <end position="171"/>
    </location>
</feature>
<accession>A0AA39SPY2</accession>
<feature type="region of interest" description="Disordered" evidence="1">
    <location>
        <begin position="22"/>
        <end position="318"/>
    </location>
</feature>
<sequence>MIVVVGLIILFFVYLHIKFNNRPQGQHGRHRRNNEIPNHRHTWQSTPSARLSAHPRPSSEADNFSTRAFDGSDSLQYKPSKPVSRPSAHARQSSEEDNFSTRAFDGSDSLQYKPHKPVSRPSAHARQSSEADNFSTRAFDGSDSSLRPEGQHDGHRRNNEISNHHGQDHHAWPSTSSAPSTRSSTTHAPLTPVHESAKPVSPPKPHPSQLREVSRHKHQSKEVDNFSTTAYDGRDTFSRSSTTHALLTPVRKPAKPVSPPKPHPSQLKEVSQHKHHSKKVDNFSTTAYDGRDTFSRSSTTHAPSTSVHKQATQAGLLA</sequence>
<feature type="compositionally biased region" description="Low complexity" evidence="1">
    <location>
        <begin position="172"/>
        <end position="189"/>
    </location>
</feature>
<comment type="caution">
    <text evidence="2">The sequence shown here is derived from an EMBL/GenBank/DDBJ whole genome shotgun (WGS) entry which is preliminary data.</text>
</comment>
<organism evidence="2 3">
    <name type="scientific">Acer saccharum</name>
    <name type="common">Sugar maple</name>
    <dbReference type="NCBI Taxonomy" id="4024"/>
    <lineage>
        <taxon>Eukaryota</taxon>
        <taxon>Viridiplantae</taxon>
        <taxon>Streptophyta</taxon>
        <taxon>Embryophyta</taxon>
        <taxon>Tracheophyta</taxon>
        <taxon>Spermatophyta</taxon>
        <taxon>Magnoliopsida</taxon>
        <taxon>eudicotyledons</taxon>
        <taxon>Gunneridae</taxon>
        <taxon>Pentapetalae</taxon>
        <taxon>rosids</taxon>
        <taxon>malvids</taxon>
        <taxon>Sapindales</taxon>
        <taxon>Sapindaceae</taxon>
        <taxon>Hippocastanoideae</taxon>
        <taxon>Acereae</taxon>
        <taxon>Acer</taxon>
    </lineage>
</organism>
<evidence type="ECO:0000313" key="2">
    <source>
        <dbReference type="EMBL" id="KAK0602866.1"/>
    </source>
</evidence>
<feature type="compositionally biased region" description="Polar residues" evidence="1">
    <location>
        <begin position="295"/>
        <end position="318"/>
    </location>
</feature>
<evidence type="ECO:0000256" key="1">
    <source>
        <dbReference type="SAM" id="MobiDB-lite"/>
    </source>
</evidence>
<feature type="compositionally biased region" description="Polar residues" evidence="1">
    <location>
        <begin position="125"/>
        <end position="136"/>
    </location>
</feature>
<keyword evidence="3" id="KW-1185">Reference proteome</keyword>
<proteinExistence type="predicted"/>
<name>A0AA39SPY2_ACESA</name>
<protein>
    <submittedName>
        <fullName evidence="2">Uncharacterized protein</fullName>
    </submittedName>
</protein>
<reference evidence="2" key="2">
    <citation type="submission" date="2023-06" db="EMBL/GenBank/DDBJ databases">
        <authorList>
            <person name="Swenson N.G."/>
            <person name="Wegrzyn J.L."/>
            <person name="Mcevoy S.L."/>
        </authorList>
    </citation>
    <scope>NUCLEOTIDE SEQUENCE</scope>
    <source>
        <strain evidence="2">NS2018</strain>
        <tissue evidence="2">Leaf</tissue>
    </source>
</reference>